<feature type="domain" description="DUF3492" evidence="2">
    <location>
        <begin position="13"/>
        <end position="293"/>
    </location>
</feature>
<dbReference type="PANTHER" id="PTHR12526">
    <property type="entry name" value="GLYCOSYLTRANSFERASE"/>
    <property type="match status" value="1"/>
</dbReference>
<protein>
    <submittedName>
        <fullName evidence="3">DUF3492 domain-containing protein</fullName>
    </submittedName>
</protein>
<dbReference type="GO" id="GO:0016757">
    <property type="term" value="F:glycosyltransferase activity"/>
    <property type="evidence" value="ECO:0007669"/>
    <property type="project" value="InterPro"/>
</dbReference>
<evidence type="ECO:0000259" key="2">
    <source>
        <dbReference type="Pfam" id="PF11997"/>
    </source>
</evidence>
<reference evidence="3 4" key="1">
    <citation type="submission" date="2019-06" db="EMBL/GenBank/DDBJ databases">
        <title>Genome analyses of bacteria isolated from kimchi.</title>
        <authorList>
            <person name="Lee S."/>
            <person name="Ahn S."/>
            <person name="Roh S."/>
        </authorList>
    </citation>
    <scope>NUCLEOTIDE SEQUENCE [LARGE SCALE GENOMIC DNA]</scope>
    <source>
        <strain evidence="3 4">CBA4606</strain>
    </source>
</reference>
<dbReference type="SUPFAM" id="SSF53756">
    <property type="entry name" value="UDP-Glycosyltransferase/glycogen phosphorylase"/>
    <property type="match status" value="1"/>
</dbReference>
<feature type="domain" description="Glycosyl transferase family 1" evidence="1">
    <location>
        <begin position="312"/>
        <end position="473"/>
    </location>
</feature>
<gene>
    <name evidence="3" type="ORF">FGL86_09555</name>
</gene>
<dbReference type="InterPro" id="IPR022622">
    <property type="entry name" value="DUF3492"/>
</dbReference>
<dbReference type="KEGG" id="paur:FGL86_09555"/>
<dbReference type="Pfam" id="PF00534">
    <property type="entry name" value="Glycos_transf_1"/>
    <property type="match status" value="1"/>
</dbReference>
<dbReference type="CDD" id="cd03813">
    <property type="entry name" value="GT4-like"/>
    <property type="match status" value="1"/>
</dbReference>
<dbReference type="Pfam" id="PF11997">
    <property type="entry name" value="DUF3492"/>
    <property type="match status" value="1"/>
</dbReference>
<dbReference type="InterPro" id="IPR047691">
    <property type="entry name" value="PelF-like"/>
</dbReference>
<dbReference type="RefSeq" id="WP_147184347.1">
    <property type="nucleotide sequence ID" value="NZ_CP042382.1"/>
</dbReference>
<dbReference type="NCBIfam" id="NF038011">
    <property type="entry name" value="PelF"/>
    <property type="match status" value="1"/>
</dbReference>
<evidence type="ECO:0000259" key="1">
    <source>
        <dbReference type="Pfam" id="PF00534"/>
    </source>
</evidence>
<dbReference type="Proteomes" id="UP000321272">
    <property type="component" value="Chromosome"/>
</dbReference>
<dbReference type="Gene3D" id="3.40.50.2000">
    <property type="entry name" value="Glycogen Phosphorylase B"/>
    <property type="match status" value="2"/>
</dbReference>
<dbReference type="GO" id="GO:1901135">
    <property type="term" value="P:carbohydrate derivative metabolic process"/>
    <property type="evidence" value="ECO:0007669"/>
    <property type="project" value="UniProtKB-ARBA"/>
</dbReference>
<dbReference type="OrthoDB" id="9772485at2"/>
<organism evidence="3 4">
    <name type="scientific">Pistricoccus aurantiacus</name>
    <dbReference type="NCBI Taxonomy" id="1883414"/>
    <lineage>
        <taxon>Bacteria</taxon>
        <taxon>Pseudomonadati</taxon>
        <taxon>Pseudomonadota</taxon>
        <taxon>Gammaproteobacteria</taxon>
        <taxon>Oceanospirillales</taxon>
        <taxon>Halomonadaceae</taxon>
        <taxon>Pistricoccus</taxon>
    </lineage>
</organism>
<accession>A0A5B8SUU1</accession>
<evidence type="ECO:0000313" key="4">
    <source>
        <dbReference type="Proteomes" id="UP000321272"/>
    </source>
</evidence>
<dbReference type="InterPro" id="IPR001296">
    <property type="entry name" value="Glyco_trans_1"/>
</dbReference>
<proteinExistence type="predicted"/>
<dbReference type="EMBL" id="CP042382">
    <property type="protein sequence ID" value="QEA39295.1"/>
    <property type="molecule type" value="Genomic_DNA"/>
</dbReference>
<keyword evidence="4" id="KW-1185">Reference proteome</keyword>
<sequence>MQFPQLSANDPPADVILLLEGTYPMVRGGVAGWLDQLIRGLPELSFAVIFLGSRPQDYQGLRYELADNVVHLECHYLVDGSVQRKANRRPPRGCPAAFAASRRFHEHLKKDSATPDQALSEVTQLLGKRGGLSREDFLHSEAAWHEIVRHYEEDYTEPSFLHYFWSVRNMHAPLFVLAEIANNLPPGRCLHAISTGYGGFLGALAHHRTGLPLLVTEHGIYTKERHIDLLEAEWIHTPQDRLSHGLSYDTGYLRHLWIRFFQSLGRMTYSAAARITTLYCGNQQRQIADGADPARTEVIPNGIKIERFRPLREQTQANDRPIVVLLGRVTPIKDIKTFIRSMHHLLARVPEAEGWIVGPDDEDPAYAQECRDLTEQLMLGERLKFLGFQSTEKILAQAKLVVLTSISEAQPLVVLEALAAGVPVITSDVGSCREMLLGDGSPAQAAGRIVPIASPERTASAAAELLNSRDAWQAAREVGIERVEQEYAEALMLERYRTLYQGAAGEDVEHHSKETALWPE</sequence>
<dbReference type="PANTHER" id="PTHR12526:SF608">
    <property type="entry name" value="PELF"/>
    <property type="match status" value="1"/>
</dbReference>
<dbReference type="AlphaFoldDB" id="A0A5B8SUU1"/>
<evidence type="ECO:0000313" key="3">
    <source>
        <dbReference type="EMBL" id="QEA39295.1"/>
    </source>
</evidence>
<name>A0A5B8SUU1_9GAMM</name>